<gene>
    <name evidence="3" type="ORF">K9U37_13750</name>
</gene>
<proteinExistence type="predicted"/>
<dbReference type="EMBL" id="JAIVFL010000001">
    <property type="protein sequence ID" value="MCI4675884.1"/>
    <property type="molecule type" value="Genomic_DNA"/>
</dbReference>
<dbReference type="RefSeq" id="WP_243072143.1">
    <property type="nucleotide sequence ID" value="NZ_JAIVFL010000001.1"/>
</dbReference>
<accession>A0ABS9YXE4</accession>
<protein>
    <submittedName>
        <fullName evidence="3">Nuclear transport factor 2 family protein</fullName>
    </submittedName>
</protein>
<feature type="region of interest" description="Disordered" evidence="1">
    <location>
        <begin position="202"/>
        <end position="223"/>
    </location>
</feature>
<organism evidence="3 4">
    <name type="scientific">Candidatus Mycolicibacterium alkanivorans</name>
    <dbReference type="NCBI Taxonomy" id="2954114"/>
    <lineage>
        <taxon>Bacteria</taxon>
        <taxon>Bacillati</taxon>
        <taxon>Actinomycetota</taxon>
        <taxon>Actinomycetes</taxon>
        <taxon>Mycobacteriales</taxon>
        <taxon>Mycobacteriaceae</taxon>
        <taxon>Mycolicibacterium</taxon>
    </lineage>
</organism>
<dbReference type="SUPFAM" id="SSF51679">
    <property type="entry name" value="Bacterial luciferase-like"/>
    <property type="match status" value="1"/>
</dbReference>
<evidence type="ECO:0000313" key="4">
    <source>
        <dbReference type="Proteomes" id="UP001139068"/>
    </source>
</evidence>
<sequence>MLKLTGRYGDGWLPLSIMISDPEEYEAKLAKIRAAARNSGRDPVAETLAHSRVPGYSRGMYHRFVRRQIRRGYGLISTGQFDELVAQFAPDALFSFPGDHALGGEFRGPDAVRAWFAEVRRLFPDFRLEPRRIVVEGGPLHTRAATWFAVFGTFPDGTHYRNEGAQLLELRRGRVQEDRLFEDTKVVIDALDRLRALGMDPGATLARRRSPHGSEQQPGSTSD</sequence>
<feature type="domain" description="SnoaL-like" evidence="2">
    <location>
        <begin position="70"/>
        <end position="176"/>
    </location>
</feature>
<comment type="caution">
    <text evidence="3">The sequence shown here is derived from an EMBL/GenBank/DDBJ whole genome shotgun (WGS) entry which is preliminary data.</text>
</comment>
<reference evidence="3" key="1">
    <citation type="journal article" date="2022" name="ISME J.">
        <title>Identification of active gaseous-alkane degraders at natural gas seeps.</title>
        <authorList>
            <person name="Farhan Ul Haque M."/>
            <person name="Hernandez M."/>
            <person name="Crombie A.T."/>
            <person name="Murrell J.C."/>
        </authorList>
    </citation>
    <scope>NUCLEOTIDE SEQUENCE</scope>
    <source>
        <strain evidence="3">ANDR5</strain>
    </source>
</reference>
<evidence type="ECO:0000259" key="2">
    <source>
        <dbReference type="Pfam" id="PF12680"/>
    </source>
</evidence>
<dbReference type="Pfam" id="PF12680">
    <property type="entry name" value="SnoaL_2"/>
    <property type="match status" value="1"/>
</dbReference>
<dbReference type="Gene3D" id="3.20.20.30">
    <property type="entry name" value="Luciferase-like domain"/>
    <property type="match status" value="1"/>
</dbReference>
<dbReference type="InterPro" id="IPR037401">
    <property type="entry name" value="SnoaL-like"/>
</dbReference>
<dbReference type="InterPro" id="IPR032710">
    <property type="entry name" value="NTF2-like_dom_sf"/>
</dbReference>
<keyword evidence="4" id="KW-1185">Reference proteome</keyword>
<feature type="compositionally biased region" description="Polar residues" evidence="1">
    <location>
        <begin position="213"/>
        <end position="223"/>
    </location>
</feature>
<evidence type="ECO:0000256" key="1">
    <source>
        <dbReference type="SAM" id="MobiDB-lite"/>
    </source>
</evidence>
<dbReference type="SUPFAM" id="SSF54427">
    <property type="entry name" value="NTF2-like"/>
    <property type="match status" value="1"/>
</dbReference>
<evidence type="ECO:0000313" key="3">
    <source>
        <dbReference type="EMBL" id="MCI4675884.1"/>
    </source>
</evidence>
<dbReference type="Gene3D" id="3.10.450.50">
    <property type="match status" value="1"/>
</dbReference>
<dbReference type="Proteomes" id="UP001139068">
    <property type="component" value="Unassembled WGS sequence"/>
</dbReference>
<name>A0ABS9YXE4_9MYCO</name>
<dbReference type="InterPro" id="IPR036661">
    <property type="entry name" value="Luciferase-like_sf"/>
</dbReference>